<sequence>MTIMITLVCFLIGSLMFSYWIGRMLKVDIRSIGDGNPGAANLWSAAGYRFGLLGVLFDFMKGYLPISIVVNSGLASGDQLIPVVLAPIAGHAFTPFLKFNGGKSLAVTFGVWSALTEFRASLAYALILAVLLLLTIAMKNGAMPTSDENGLMTTAGFVLMGIYLYYAGYPSYVIWIWLGNFLLLFWKNRVGIAQLIRAKLKDREEEYTHSA</sequence>
<dbReference type="InterPro" id="IPR003811">
    <property type="entry name" value="G3P_acylTferase_PlsY"/>
</dbReference>
<comment type="subunit">
    <text evidence="10">Probably interacts with PlsX.</text>
</comment>
<accession>A0A916QED2</accession>
<reference evidence="11" key="2">
    <citation type="journal article" date="2021" name="Data Brief">
        <title>Draft genome sequence data of the facultative, thermophilic, xylanolytic bacterium Paenibacillus sp. strain DA-C8.</title>
        <authorList>
            <person name="Chhe C."/>
            <person name="Uke A."/>
            <person name="Baramee S."/>
            <person name="Ungkulpasvich U."/>
            <person name="Tachaapaikoon C."/>
            <person name="Pason P."/>
            <person name="Waeonukul R."/>
            <person name="Ratanakhanokchai K."/>
            <person name="Kosugi A."/>
        </authorList>
    </citation>
    <scope>NUCLEOTIDE SEQUENCE</scope>
    <source>
        <strain evidence="11">DA-C8</strain>
    </source>
</reference>
<keyword evidence="2 10" id="KW-0444">Lipid biosynthesis</keyword>
<dbReference type="Proteomes" id="UP000654993">
    <property type="component" value="Unassembled WGS sequence"/>
</dbReference>
<dbReference type="GO" id="GO:0008654">
    <property type="term" value="P:phospholipid biosynthetic process"/>
    <property type="evidence" value="ECO:0007669"/>
    <property type="project" value="UniProtKB-UniRule"/>
</dbReference>
<evidence type="ECO:0000313" key="11">
    <source>
        <dbReference type="EMBL" id="GFR39220.1"/>
    </source>
</evidence>
<organism evidence="11 12">
    <name type="scientific">Insulibacter thermoxylanivorax</name>
    <dbReference type="NCBI Taxonomy" id="2749268"/>
    <lineage>
        <taxon>Bacteria</taxon>
        <taxon>Bacillati</taxon>
        <taxon>Bacillota</taxon>
        <taxon>Bacilli</taxon>
        <taxon>Bacillales</taxon>
        <taxon>Paenibacillaceae</taxon>
        <taxon>Insulibacter</taxon>
    </lineage>
</organism>
<reference evidence="11" key="1">
    <citation type="submission" date="2020-08" db="EMBL/GenBank/DDBJ databases">
        <authorList>
            <person name="Uke A."/>
            <person name="Chhe C."/>
            <person name="Baramee S."/>
            <person name="Kosugi A."/>
        </authorList>
    </citation>
    <scope>NUCLEOTIDE SEQUENCE</scope>
    <source>
        <strain evidence="11">DA-C8</strain>
    </source>
</reference>
<evidence type="ECO:0000256" key="6">
    <source>
        <dbReference type="ARBA" id="ARBA00023098"/>
    </source>
</evidence>
<dbReference type="EMBL" id="BMAQ01000038">
    <property type="protein sequence ID" value="GFR39220.1"/>
    <property type="molecule type" value="Genomic_DNA"/>
</dbReference>
<comment type="pathway">
    <text evidence="10">Lipid metabolism; phospholipid metabolism.</text>
</comment>
<feature type="transmembrane region" description="Helical" evidence="10">
    <location>
        <begin position="42"/>
        <end position="59"/>
    </location>
</feature>
<gene>
    <name evidence="10" type="primary">plsY</name>
    <name evidence="11" type="ORF">PRECH8_25160</name>
</gene>
<comment type="function">
    <text evidence="10">Catalyzes the transfer of an acyl group from acyl-phosphate (acyl-PO(4)) to glycerol-3-phosphate (G3P) to form lysophosphatidic acid (LPA). This enzyme utilizes acyl-phosphate as fatty acyl donor, but not acyl-CoA or acyl-ACP.</text>
</comment>
<dbReference type="RefSeq" id="WP_200967428.1">
    <property type="nucleotide sequence ID" value="NZ_BMAQ01000038.1"/>
</dbReference>
<evidence type="ECO:0000256" key="1">
    <source>
        <dbReference type="ARBA" id="ARBA00022475"/>
    </source>
</evidence>
<evidence type="ECO:0000256" key="8">
    <source>
        <dbReference type="ARBA" id="ARBA00023209"/>
    </source>
</evidence>
<keyword evidence="7 10" id="KW-0472">Membrane</keyword>
<evidence type="ECO:0000256" key="5">
    <source>
        <dbReference type="ARBA" id="ARBA00022989"/>
    </source>
</evidence>
<evidence type="ECO:0000256" key="3">
    <source>
        <dbReference type="ARBA" id="ARBA00022679"/>
    </source>
</evidence>
<keyword evidence="4 10" id="KW-0812">Transmembrane</keyword>
<dbReference type="PANTHER" id="PTHR30309:SF1">
    <property type="entry name" value="GLYCEROL-3-PHOSPHATE ACYLTRANSFERASE 1"/>
    <property type="match status" value="1"/>
</dbReference>
<dbReference type="SMART" id="SM01207">
    <property type="entry name" value="G3P_acyltransf"/>
    <property type="match status" value="1"/>
</dbReference>
<keyword evidence="8 10" id="KW-0594">Phospholipid biosynthesis</keyword>
<keyword evidence="12" id="KW-1185">Reference proteome</keyword>
<keyword evidence="6 10" id="KW-0443">Lipid metabolism</keyword>
<evidence type="ECO:0000256" key="4">
    <source>
        <dbReference type="ARBA" id="ARBA00022692"/>
    </source>
</evidence>
<keyword evidence="5 10" id="KW-1133">Transmembrane helix</keyword>
<dbReference type="HAMAP" id="MF_01043">
    <property type="entry name" value="PlsY"/>
    <property type="match status" value="1"/>
</dbReference>
<comment type="catalytic activity">
    <reaction evidence="10">
        <text>an acyl phosphate + sn-glycerol 3-phosphate = a 1-acyl-sn-glycero-3-phosphate + phosphate</text>
        <dbReference type="Rhea" id="RHEA:34075"/>
        <dbReference type="ChEBI" id="CHEBI:43474"/>
        <dbReference type="ChEBI" id="CHEBI:57597"/>
        <dbReference type="ChEBI" id="CHEBI:57970"/>
        <dbReference type="ChEBI" id="CHEBI:59918"/>
        <dbReference type="EC" id="2.3.1.275"/>
    </reaction>
</comment>
<proteinExistence type="inferred from homology"/>
<keyword evidence="1 10" id="KW-1003">Cell membrane</keyword>
<evidence type="ECO:0000256" key="2">
    <source>
        <dbReference type="ARBA" id="ARBA00022516"/>
    </source>
</evidence>
<dbReference type="GO" id="GO:0005886">
    <property type="term" value="C:plasma membrane"/>
    <property type="evidence" value="ECO:0007669"/>
    <property type="project" value="UniProtKB-SubCell"/>
</dbReference>
<dbReference type="AlphaFoldDB" id="A0A916QED2"/>
<evidence type="ECO:0000313" key="12">
    <source>
        <dbReference type="Proteomes" id="UP000654993"/>
    </source>
</evidence>
<keyword evidence="3 10" id="KW-0808">Transferase</keyword>
<keyword evidence="9 10" id="KW-1208">Phospholipid metabolism</keyword>
<protein>
    <recommendedName>
        <fullName evidence="10">Glycerol-3-phosphate acyltransferase</fullName>
    </recommendedName>
    <alternativeName>
        <fullName evidence="10">Acyl-PO4 G3P acyltransferase</fullName>
    </alternativeName>
    <alternativeName>
        <fullName evidence="10">Acyl-phosphate--glycerol-3-phosphate acyltransferase</fullName>
    </alternativeName>
    <alternativeName>
        <fullName evidence="10">G3P acyltransferase</fullName>
        <shortName evidence="10">GPAT</shortName>
        <ecNumber evidence="10">2.3.1.275</ecNumber>
    </alternativeName>
    <alternativeName>
        <fullName evidence="10">Lysophosphatidic acid synthase</fullName>
        <shortName evidence="10">LPA synthase</shortName>
    </alternativeName>
</protein>
<feature type="transmembrane region" description="Helical" evidence="10">
    <location>
        <begin position="5"/>
        <end position="22"/>
    </location>
</feature>
<feature type="transmembrane region" description="Helical" evidence="10">
    <location>
        <begin position="118"/>
        <end position="137"/>
    </location>
</feature>
<comment type="caution">
    <text evidence="11">The sequence shown here is derived from an EMBL/GenBank/DDBJ whole genome shotgun (WGS) entry which is preliminary data.</text>
</comment>
<dbReference type="EC" id="2.3.1.275" evidence="10"/>
<comment type="subcellular location">
    <subcellularLocation>
        <location evidence="10">Cell membrane</location>
        <topology evidence="10">Multi-pass membrane protein</topology>
    </subcellularLocation>
</comment>
<feature type="transmembrane region" description="Helical" evidence="10">
    <location>
        <begin position="80"/>
        <end position="98"/>
    </location>
</feature>
<evidence type="ECO:0000256" key="10">
    <source>
        <dbReference type="HAMAP-Rule" id="MF_01043"/>
    </source>
</evidence>
<dbReference type="PANTHER" id="PTHR30309">
    <property type="entry name" value="INNER MEMBRANE PROTEIN YGIH"/>
    <property type="match status" value="1"/>
</dbReference>
<evidence type="ECO:0000256" key="9">
    <source>
        <dbReference type="ARBA" id="ARBA00023264"/>
    </source>
</evidence>
<comment type="similarity">
    <text evidence="10">Belongs to the PlsY family.</text>
</comment>
<name>A0A916QED2_9BACL</name>
<dbReference type="GO" id="GO:0043772">
    <property type="term" value="F:acyl-phosphate glycerol-3-phosphate acyltransferase activity"/>
    <property type="evidence" value="ECO:0007669"/>
    <property type="project" value="UniProtKB-UniRule"/>
</dbReference>
<evidence type="ECO:0000256" key="7">
    <source>
        <dbReference type="ARBA" id="ARBA00023136"/>
    </source>
</evidence>
<dbReference type="Pfam" id="PF02660">
    <property type="entry name" value="G3P_acyltransf"/>
    <property type="match status" value="1"/>
</dbReference>